<protein>
    <recommendedName>
        <fullName evidence="3">C2H2-type domain-containing protein</fullName>
    </recommendedName>
</protein>
<feature type="region of interest" description="Disordered" evidence="2">
    <location>
        <begin position="257"/>
        <end position="290"/>
    </location>
</feature>
<dbReference type="EMBL" id="KN822977">
    <property type="protein sequence ID" value="KIO29930.1"/>
    <property type="molecule type" value="Genomic_DNA"/>
</dbReference>
<keyword evidence="1" id="KW-0863">Zinc-finger</keyword>
<dbReference type="HOGENOM" id="CLU_415147_0_0_1"/>
<gene>
    <name evidence="4" type="ORF">M407DRAFT_20991</name>
</gene>
<evidence type="ECO:0000313" key="5">
    <source>
        <dbReference type="Proteomes" id="UP000054248"/>
    </source>
</evidence>
<sequence>MSIFARLAQKDFDHSTLADPRTSFGRERARAYTNPKFPGPFKISARGTTQSLSPISITTVHRFPSSSPTSSGPKEKIPMSSSPPSHSGSDLGASRRRSPSSSSLANALKEHTDSRQQMYQPSNETFGSGYSVWSQSYEPFPQGMSMLWLDNIEWESSSRLVHLQAPPMSMEPSTSSTASTGHWANSPPTYNFPPVQATQPPPSLVVTGPGAESGYIQSLRHAQIHPTPGLDIGSSSQNVALPSSSSLGPLEYLLQDLNNTPSHSTEGSPSSSFSGSPRSDILPGLPWSAQGSTNPGQVVYSAPLSVHYPTPASASTSAWDATNLPPSTYPGQWLDPRPSYSYQPALTDPLSMFASQATPPEPTSRARTSMSPQPSTSGQESSLKERTRRKRRIDPSVIRSARFISSPLSSSAHHQSLPPKRGPKRPEVDHIHITNIPCPNAECSAPTVVDDSQDGLVDNFACTYIDPANGRQCSSDFRRRGCRERHSGSHSGREAQDLTSGRISVGSARRVLWETIRLIEASDWGVVYSSHMPSNQLMEVNWAQNYEAAGRQIAAEFDVEVLRQQAQAVKDTLYELGRHEEPLPPDQKRIFPVELEQYQQFVRLATKRAATFERFYCTYPNCDADFTRADALARHCRTCHEKEKGKRARLQRPSVDGDTFA</sequence>
<evidence type="ECO:0000256" key="2">
    <source>
        <dbReference type="SAM" id="MobiDB-lite"/>
    </source>
</evidence>
<dbReference type="InterPro" id="IPR013087">
    <property type="entry name" value="Znf_C2H2_type"/>
</dbReference>
<dbReference type="OrthoDB" id="3214149at2759"/>
<keyword evidence="5" id="KW-1185">Reference proteome</keyword>
<name>A0A0C3QF45_9AGAM</name>
<dbReference type="PROSITE" id="PS00028">
    <property type="entry name" value="ZINC_FINGER_C2H2_1"/>
    <property type="match status" value="1"/>
</dbReference>
<feature type="compositionally biased region" description="Polar residues" evidence="2">
    <location>
        <begin position="365"/>
        <end position="381"/>
    </location>
</feature>
<feature type="compositionally biased region" description="Low complexity" evidence="2">
    <location>
        <begin position="261"/>
        <end position="279"/>
    </location>
</feature>
<feature type="region of interest" description="Disordered" evidence="2">
    <location>
        <begin position="352"/>
        <end position="427"/>
    </location>
</feature>
<evidence type="ECO:0000313" key="4">
    <source>
        <dbReference type="EMBL" id="KIO29930.1"/>
    </source>
</evidence>
<accession>A0A0C3QF45</accession>
<dbReference type="AlphaFoldDB" id="A0A0C3QF45"/>
<feature type="compositionally biased region" description="Polar residues" evidence="2">
    <location>
        <begin position="46"/>
        <end position="72"/>
    </location>
</feature>
<feature type="region of interest" description="Disordered" evidence="2">
    <location>
        <begin position="10"/>
        <end position="123"/>
    </location>
</feature>
<keyword evidence="1" id="KW-0479">Metal-binding</keyword>
<keyword evidence="1" id="KW-0862">Zinc</keyword>
<dbReference type="GO" id="GO:0008270">
    <property type="term" value="F:zinc ion binding"/>
    <property type="evidence" value="ECO:0007669"/>
    <property type="project" value="UniProtKB-KW"/>
</dbReference>
<dbReference type="PROSITE" id="PS50157">
    <property type="entry name" value="ZINC_FINGER_C2H2_2"/>
    <property type="match status" value="1"/>
</dbReference>
<feature type="domain" description="C2H2-type" evidence="3">
    <location>
        <begin position="615"/>
        <end position="645"/>
    </location>
</feature>
<dbReference type="Gene3D" id="3.30.160.60">
    <property type="entry name" value="Classic Zinc Finger"/>
    <property type="match status" value="1"/>
</dbReference>
<organism evidence="4 5">
    <name type="scientific">Tulasnella calospora MUT 4182</name>
    <dbReference type="NCBI Taxonomy" id="1051891"/>
    <lineage>
        <taxon>Eukaryota</taxon>
        <taxon>Fungi</taxon>
        <taxon>Dikarya</taxon>
        <taxon>Basidiomycota</taxon>
        <taxon>Agaricomycotina</taxon>
        <taxon>Agaricomycetes</taxon>
        <taxon>Cantharellales</taxon>
        <taxon>Tulasnellaceae</taxon>
        <taxon>Tulasnella</taxon>
    </lineage>
</organism>
<reference evidence="4 5" key="1">
    <citation type="submission" date="2014-04" db="EMBL/GenBank/DDBJ databases">
        <authorList>
            <consortium name="DOE Joint Genome Institute"/>
            <person name="Kuo A."/>
            <person name="Girlanda M."/>
            <person name="Perotto S."/>
            <person name="Kohler A."/>
            <person name="Nagy L.G."/>
            <person name="Floudas D."/>
            <person name="Copeland A."/>
            <person name="Barry K.W."/>
            <person name="Cichocki N."/>
            <person name="Veneault-Fourrey C."/>
            <person name="LaButti K."/>
            <person name="Lindquist E.A."/>
            <person name="Lipzen A."/>
            <person name="Lundell T."/>
            <person name="Morin E."/>
            <person name="Murat C."/>
            <person name="Sun H."/>
            <person name="Tunlid A."/>
            <person name="Henrissat B."/>
            <person name="Grigoriev I.V."/>
            <person name="Hibbett D.S."/>
            <person name="Martin F."/>
            <person name="Nordberg H.P."/>
            <person name="Cantor M.N."/>
            <person name="Hua S.X."/>
        </authorList>
    </citation>
    <scope>NUCLEOTIDE SEQUENCE [LARGE SCALE GENOMIC DNA]</scope>
    <source>
        <strain evidence="4 5">MUT 4182</strain>
    </source>
</reference>
<proteinExistence type="predicted"/>
<evidence type="ECO:0000256" key="1">
    <source>
        <dbReference type="PROSITE-ProRule" id="PRU00042"/>
    </source>
</evidence>
<feature type="compositionally biased region" description="Low complexity" evidence="2">
    <location>
        <begin position="78"/>
        <end position="89"/>
    </location>
</feature>
<evidence type="ECO:0000259" key="3">
    <source>
        <dbReference type="PROSITE" id="PS50157"/>
    </source>
</evidence>
<dbReference type="Proteomes" id="UP000054248">
    <property type="component" value="Unassembled WGS sequence"/>
</dbReference>
<reference evidence="5" key="2">
    <citation type="submission" date="2015-01" db="EMBL/GenBank/DDBJ databases">
        <title>Evolutionary Origins and Diversification of the Mycorrhizal Mutualists.</title>
        <authorList>
            <consortium name="DOE Joint Genome Institute"/>
            <consortium name="Mycorrhizal Genomics Consortium"/>
            <person name="Kohler A."/>
            <person name="Kuo A."/>
            <person name="Nagy L.G."/>
            <person name="Floudas D."/>
            <person name="Copeland A."/>
            <person name="Barry K.W."/>
            <person name="Cichocki N."/>
            <person name="Veneault-Fourrey C."/>
            <person name="LaButti K."/>
            <person name="Lindquist E.A."/>
            <person name="Lipzen A."/>
            <person name="Lundell T."/>
            <person name="Morin E."/>
            <person name="Murat C."/>
            <person name="Riley R."/>
            <person name="Ohm R."/>
            <person name="Sun H."/>
            <person name="Tunlid A."/>
            <person name="Henrissat B."/>
            <person name="Grigoriev I.V."/>
            <person name="Hibbett D.S."/>
            <person name="Martin F."/>
        </authorList>
    </citation>
    <scope>NUCLEOTIDE SEQUENCE [LARGE SCALE GENOMIC DNA]</scope>
    <source>
        <strain evidence="5">MUT 4182</strain>
    </source>
</reference>
<feature type="compositionally biased region" description="Low complexity" evidence="2">
    <location>
        <begin position="405"/>
        <end position="419"/>
    </location>
</feature>